<dbReference type="AlphaFoldDB" id="A0A0C5W8B9"/>
<dbReference type="STRING" id="658445.H744_2c1084"/>
<feature type="transmembrane region" description="Helical" evidence="7">
    <location>
        <begin position="41"/>
        <end position="60"/>
    </location>
</feature>
<dbReference type="Gene3D" id="1.10.1760.20">
    <property type="match status" value="1"/>
</dbReference>
<evidence type="ECO:0000313" key="9">
    <source>
        <dbReference type="Proteomes" id="UP000032303"/>
    </source>
</evidence>
<protein>
    <submittedName>
        <fullName evidence="8">Uncharacterized protein</fullName>
    </submittedName>
</protein>
<gene>
    <name evidence="8" type="ORF">H744_2c1084</name>
</gene>
<dbReference type="HOGENOM" id="CLU_081268_1_0_6"/>
<evidence type="ECO:0000256" key="1">
    <source>
        <dbReference type="ARBA" id="ARBA00004651"/>
    </source>
</evidence>
<dbReference type="InterPro" id="IPR002751">
    <property type="entry name" value="CbiM/NikMN"/>
</dbReference>
<comment type="subcellular location">
    <subcellularLocation>
        <location evidence="1">Cell membrane</location>
        <topology evidence="1">Multi-pass membrane protein</topology>
    </subcellularLocation>
</comment>
<dbReference type="Proteomes" id="UP000032303">
    <property type="component" value="Chromosome 2"/>
</dbReference>
<proteinExistence type="predicted"/>
<feature type="transmembrane region" description="Helical" evidence="7">
    <location>
        <begin position="176"/>
        <end position="201"/>
    </location>
</feature>
<keyword evidence="9" id="KW-1185">Reference proteome</keyword>
<dbReference type="GO" id="GO:0005886">
    <property type="term" value="C:plasma membrane"/>
    <property type="evidence" value="ECO:0007669"/>
    <property type="project" value="UniProtKB-SubCell"/>
</dbReference>
<evidence type="ECO:0000313" key="8">
    <source>
        <dbReference type="EMBL" id="AJR07771.1"/>
    </source>
</evidence>
<evidence type="ECO:0000256" key="3">
    <source>
        <dbReference type="ARBA" id="ARBA00022475"/>
    </source>
</evidence>
<dbReference type="PATRIC" id="fig|658445.3.peg.2971"/>
<keyword evidence="6 7" id="KW-0472">Membrane</keyword>
<sequence length="217" mass="24442">MSGMVSGLQLAGFAAAAVILAVCFPREFWPKFRAEKDYQHWVLASVVVLFLLWSLTAGLADGLQVHFLVLTTLSLCHGWRIAALIGVVPTLLLALFDQLPIAQIGIYLVVSVIVPAWLSFLLFRLTYRYLIRHLFVYIFVAAFLNGALTIAIHQLLNGGIIWLAGGYSWHYIVDNYLVLIPLLLFPEALLNGMAITLLVVYRPQWVRTFHDNDYLNQ</sequence>
<dbReference type="GO" id="GO:0000041">
    <property type="term" value="P:transition metal ion transport"/>
    <property type="evidence" value="ECO:0007669"/>
    <property type="project" value="InterPro"/>
</dbReference>
<keyword evidence="2" id="KW-0813">Transport</keyword>
<evidence type="ECO:0000256" key="7">
    <source>
        <dbReference type="SAM" id="Phobius"/>
    </source>
</evidence>
<dbReference type="KEGG" id="pgb:H744_2c1084"/>
<dbReference type="EMBL" id="CP005974">
    <property type="protein sequence ID" value="AJR07771.1"/>
    <property type="molecule type" value="Genomic_DNA"/>
</dbReference>
<keyword evidence="4 7" id="KW-0812">Transmembrane</keyword>
<evidence type="ECO:0000256" key="4">
    <source>
        <dbReference type="ARBA" id="ARBA00022692"/>
    </source>
</evidence>
<feature type="transmembrane region" description="Helical" evidence="7">
    <location>
        <begin position="101"/>
        <end position="122"/>
    </location>
</feature>
<evidence type="ECO:0000256" key="6">
    <source>
        <dbReference type="ARBA" id="ARBA00023136"/>
    </source>
</evidence>
<evidence type="ECO:0000256" key="5">
    <source>
        <dbReference type="ARBA" id="ARBA00022989"/>
    </source>
</evidence>
<evidence type="ECO:0000256" key="2">
    <source>
        <dbReference type="ARBA" id="ARBA00022448"/>
    </source>
</evidence>
<accession>A0A0C5W8B9</accession>
<keyword evidence="3" id="KW-1003">Cell membrane</keyword>
<dbReference type="Pfam" id="PF01891">
    <property type="entry name" value="CbiM"/>
    <property type="match status" value="1"/>
</dbReference>
<name>A0A0C5W8B9_9GAMM</name>
<organism evidence="8 9">
    <name type="scientific">Photobacterium gaetbulicola Gung47</name>
    <dbReference type="NCBI Taxonomy" id="658445"/>
    <lineage>
        <taxon>Bacteria</taxon>
        <taxon>Pseudomonadati</taxon>
        <taxon>Pseudomonadota</taxon>
        <taxon>Gammaproteobacteria</taxon>
        <taxon>Vibrionales</taxon>
        <taxon>Vibrionaceae</taxon>
        <taxon>Photobacterium</taxon>
    </lineage>
</organism>
<keyword evidence="5 7" id="KW-1133">Transmembrane helix</keyword>
<feature type="transmembrane region" description="Helical" evidence="7">
    <location>
        <begin position="134"/>
        <end position="156"/>
    </location>
</feature>
<reference evidence="8 9" key="1">
    <citation type="submission" date="2013-05" db="EMBL/GenBank/DDBJ databases">
        <title>Complete genome sequence of the lipase-producing bacterium Photobacterium gaetbulicola Gung47.</title>
        <authorList>
            <person name="Kim Y.-O."/>
        </authorList>
    </citation>
    <scope>NUCLEOTIDE SEQUENCE [LARGE SCALE GENOMIC DNA]</scope>
    <source>
        <strain evidence="8 9">Gung47</strain>
    </source>
</reference>